<feature type="region of interest" description="Disordered" evidence="1">
    <location>
        <begin position="166"/>
        <end position="187"/>
    </location>
</feature>
<dbReference type="Gene3D" id="1.25.40.10">
    <property type="entry name" value="Tetratricopeptide repeat domain"/>
    <property type="match status" value="1"/>
</dbReference>
<evidence type="ECO:0000313" key="3">
    <source>
        <dbReference type="RefSeq" id="XP_015590690.1"/>
    </source>
</evidence>
<name>A0AAJ7FGH7_CEPCN</name>
<feature type="compositionally biased region" description="Low complexity" evidence="1">
    <location>
        <begin position="178"/>
        <end position="187"/>
    </location>
</feature>
<reference evidence="3 4" key="1">
    <citation type="submission" date="2025-04" db="UniProtKB">
        <authorList>
            <consortium name="RefSeq"/>
        </authorList>
    </citation>
    <scope>IDENTIFICATION</scope>
</reference>
<dbReference type="PANTHER" id="PTHR31859:SF1">
    <property type="entry name" value="TETRATRICOPEPTIDE REPEAT PROTEIN 39C"/>
    <property type="match status" value="1"/>
</dbReference>
<gene>
    <name evidence="3 4" type="primary">LOC107265604</name>
</gene>
<dbReference type="InterPro" id="IPR011990">
    <property type="entry name" value="TPR-like_helical_dom_sf"/>
</dbReference>
<keyword evidence="2" id="KW-1185">Reference proteome</keyword>
<organism evidence="2 3">
    <name type="scientific">Cephus cinctus</name>
    <name type="common">Wheat stem sawfly</name>
    <dbReference type="NCBI Taxonomy" id="211228"/>
    <lineage>
        <taxon>Eukaryota</taxon>
        <taxon>Metazoa</taxon>
        <taxon>Ecdysozoa</taxon>
        <taxon>Arthropoda</taxon>
        <taxon>Hexapoda</taxon>
        <taxon>Insecta</taxon>
        <taxon>Pterygota</taxon>
        <taxon>Neoptera</taxon>
        <taxon>Endopterygota</taxon>
        <taxon>Hymenoptera</taxon>
        <taxon>Cephoidea</taxon>
        <taxon>Cephidae</taxon>
        <taxon>Cephus</taxon>
    </lineage>
</organism>
<protein>
    <submittedName>
        <fullName evidence="3 4">Tetratricopeptide repeat protein 39C isoform X1</fullName>
    </submittedName>
</protein>
<evidence type="ECO:0000313" key="2">
    <source>
        <dbReference type="Proteomes" id="UP000694920"/>
    </source>
</evidence>
<evidence type="ECO:0000256" key="1">
    <source>
        <dbReference type="SAM" id="MobiDB-lite"/>
    </source>
</evidence>
<dbReference type="GO" id="GO:0060271">
    <property type="term" value="P:cilium assembly"/>
    <property type="evidence" value="ECO:0007669"/>
    <property type="project" value="TreeGrafter"/>
</dbReference>
<accession>A0AAJ7FGH7</accession>
<dbReference type="KEGG" id="ccin:107265604"/>
<dbReference type="RefSeq" id="XP_015590691.1">
    <property type="nucleotide sequence ID" value="XM_015735205.2"/>
</dbReference>
<dbReference type="Pfam" id="PF10300">
    <property type="entry name" value="Iml2-TPR_39"/>
    <property type="match status" value="1"/>
</dbReference>
<evidence type="ECO:0000313" key="4">
    <source>
        <dbReference type="RefSeq" id="XP_015590691.1"/>
    </source>
</evidence>
<dbReference type="GeneID" id="107265604"/>
<dbReference type="PANTHER" id="PTHR31859">
    <property type="entry name" value="TETRATRICOPEPTIDE REPEAT PROTEIN 39 FAMILY MEMBER"/>
    <property type="match status" value="1"/>
</dbReference>
<dbReference type="Proteomes" id="UP000694920">
    <property type="component" value="Unplaced"/>
</dbReference>
<proteinExistence type="predicted"/>
<dbReference type="AlphaFoldDB" id="A0AAJ7FGH7"/>
<dbReference type="InterPro" id="IPR019412">
    <property type="entry name" value="IML2/TPR_39"/>
</dbReference>
<sequence>MASKPLETDWQVARRGISLLLNDKIEEADHLFAERPHSFHIKAGRCFALFMNAIMTFEDEKLLEATQLLKEMEKECAGNIGWLKLMKSKVLGKEQTGDDFITKLEQQIVLADTQVCAAILALLQQEFSGFVKGGWMLRKAWRVYQHTYSQILKLYKHTFGDGPLSELESNRSTPCNGSSLNHTPLSSSSEWSISSYNGSSSSTAASSPSGLRSSLSMFLSLTGITSEQQTPFVKSTEVTRLMAAVSFGYGIFQLCVSLLPPSFLKLTHVLGFKGDSSAALAALMYARLSKDMRAPLATFSLLSYYTFVRPFFSLEGSKIITDVKAAEQLLDEVRLEFQNSALFFFFMGRVERLKSNLNAALLMYGSAVEVSSQREIKMLCLHEVAWCHLISLNYKEAQESLIQLQKQSRWSKSFYAYLAAVCSGSDGNFNELLSIYRELTNLIARTSMDTQLGLFVCRRVPKLVDRNTGQPHLISYYKLLVYELLYLWNAIPSCTTEALENILTEWSQEPLEEPMLGLKDLIEGVIYSHLGEQSGCMKCFRNCLRRRNSIRDNCDEHITVHAMYELAVLLCKSYNVEEGRGLLQRAQSQFKDYDFESRINVRIHAALRKYN</sequence>
<dbReference type="RefSeq" id="XP_015590690.1">
    <property type="nucleotide sequence ID" value="XM_015735204.2"/>
</dbReference>